<dbReference type="EMBL" id="CAMXCT020006602">
    <property type="protein sequence ID" value="CAL1170176.1"/>
    <property type="molecule type" value="Genomic_DNA"/>
</dbReference>
<gene>
    <name evidence="2" type="ORF">C1SCF055_LOCUS41501</name>
</gene>
<accession>A0A9P1DWL6</accession>
<keyword evidence="4" id="KW-1185">Reference proteome</keyword>
<protein>
    <submittedName>
        <fullName evidence="2">Uncharacterized protein</fullName>
    </submittedName>
</protein>
<feature type="region of interest" description="Disordered" evidence="1">
    <location>
        <begin position="1"/>
        <end position="21"/>
    </location>
</feature>
<reference evidence="2" key="1">
    <citation type="submission" date="2022-10" db="EMBL/GenBank/DDBJ databases">
        <authorList>
            <person name="Chen Y."/>
            <person name="Dougan E. K."/>
            <person name="Chan C."/>
            <person name="Rhodes N."/>
            <person name="Thang M."/>
        </authorList>
    </citation>
    <scope>NUCLEOTIDE SEQUENCE</scope>
</reference>
<proteinExistence type="predicted"/>
<evidence type="ECO:0000256" key="1">
    <source>
        <dbReference type="SAM" id="MobiDB-lite"/>
    </source>
</evidence>
<sequence length="123" mass="13125">MASGKPSVDPKMATGESRAKKSAPEIVFQTFHLNGLPDRGREGWASVKVSSPHFAVSDSPVLFEEGAEEPAGREVRELQHVVHAAAEVQRATLGGQAASVTFISKSRSSSKKNNDVISLLRKG</sequence>
<dbReference type="AlphaFoldDB" id="A0A9P1DWL6"/>
<reference evidence="3 4" key="2">
    <citation type="submission" date="2024-05" db="EMBL/GenBank/DDBJ databases">
        <authorList>
            <person name="Chen Y."/>
            <person name="Shah S."/>
            <person name="Dougan E. K."/>
            <person name="Thang M."/>
            <person name="Chan C."/>
        </authorList>
    </citation>
    <scope>NUCLEOTIDE SEQUENCE [LARGE SCALE GENOMIC DNA]</scope>
</reference>
<feature type="region of interest" description="Disordered" evidence="1">
    <location>
        <begin position="104"/>
        <end position="123"/>
    </location>
</feature>
<dbReference type="Proteomes" id="UP001152797">
    <property type="component" value="Unassembled WGS sequence"/>
</dbReference>
<evidence type="ECO:0000313" key="2">
    <source>
        <dbReference type="EMBL" id="CAI4016801.1"/>
    </source>
</evidence>
<comment type="caution">
    <text evidence="2">The sequence shown here is derived from an EMBL/GenBank/DDBJ whole genome shotgun (WGS) entry which is preliminary data.</text>
</comment>
<name>A0A9P1DWL6_9DINO</name>
<evidence type="ECO:0000313" key="3">
    <source>
        <dbReference type="EMBL" id="CAL4804113.1"/>
    </source>
</evidence>
<evidence type="ECO:0000313" key="4">
    <source>
        <dbReference type="Proteomes" id="UP001152797"/>
    </source>
</evidence>
<organism evidence="2">
    <name type="scientific">Cladocopium goreaui</name>
    <dbReference type="NCBI Taxonomy" id="2562237"/>
    <lineage>
        <taxon>Eukaryota</taxon>
        <taxon>Sar</taxon>
        <taxon>Alveolata</taxon>
        <taxon>Dinophyceae</taxon>
        <taxon>Suessiales</taxon>
        <taxon>Symbiodiniaceae</taxon>
        <taxon>Cladocopium</taxon>
    </lineage>
</organism>
<dbReference type="EMBL" id="CAMXCT010006602">
    <property type="protein sequence ID" value="CAI4016801.1"/>
    <property type="molecule type" value="Genomic_DNA"/>
</dbReference>
<dbReference type="EMBL" id="CAMXCT030006602">
    <property type="protein sequence ID" value="CAL4804113.1"/>
    <property type="molecule type" value="Genomic_DNA"/>
</dbReference>